<feature type="domain" description="WH2" evidence="2">
    <location>
        <begin position="41"/>
        <end position="58"/>
    </location>
</feature>
<comment type="caution">
    <text evidence="3">The sequence shown here is derived from an EMBL/GenBank/DDBJ whole genome shotgun (WGS) entry which is preliminary data.</text>
</comment>
<evidence type="ECO:0000313" key="4">
    <source>
        <dbReference type="Proteomes" id="UP000799439"/>
    </source>
</evidence>
<feature type="compositionally biased region" description="Low complexity" evidence="1">
    <location>
        <begin position="35"/>
        <end position="47"/>
    </location>
</feature>
<dbReference type="GO" id="GO:0003779">
    <property type="term" value="F:actin binding"/>
    <property type="evidence" value="ECO:0007669"/>
    <property type="project" value="InterPro"/>
</dbReference>
<dbReference type="AlphaFoldDB" id="A0A9P4IZU9"/>
<feature type="compositionally biased region" description="Low complexity" evidence="1">
    <location>
        <begin position="405"/>
        <end position="419"/>
    </location>
</feature>
<protein>
    <recommendedName>
        <fullName evidence="2">WH2 domain-containing protein</fullName>
    </recommendedName>
</protein>
<name>A0A9P4IZU9_9PEZI</name>
<feature type="compositionally biased region" description="Pro residues" evidence="1">
    <location>
        <begin position="244"/>
        <end position="292"/>
    </location>
</feature>
<feature type="compositionally biased region" description="Pro residues" evidence="1">
    <location>
        <begin position="170"/>
        <end position="192"/>
    </location>
</feature>
<dbReference type="OrthoDB" id="2430277at2759"/>
<evidence type="ECO:0000256" key="1">
    <source>
        <dbReference type="SAM" id="MobiDB-lite"/>
    </source>
</evidence>
<feature type="compositionally biased region" description="Pro residues" evidence="1">
    <location>
        <begin position="303"/>
        <end position="317"/>
    </location>
</feature>
<accession>A0A9P4IZU9</accession>
<feature type="compositionally biased region" description="Low complexity" evidence="1">
    <location>
        <begin position="231"/>
        <end position="243"/>
    </location>
</feature>
<proteinExistence type="predicted"/>
<keyword evidence="4" id="KW-1185">Reference proteome</keyword>
<dbReference type="EMBL" id="ML996085">
    <property type="protein sequence ID" value="KAF2152918.1"/>
    <property type="molecule type" value="Genomic_DNA"/>
</dbReference>
<sequence length="464" mass="45393">MPGPPPPPPPPPPPGGAGGPPPPPPPPGGLPSRPPAAAAAGRGALLGDIAKGRQLRKTVTNDRSGPDLGAKKSAGPSPLGAPPVPGIPKTSSPLAPPRPDVGRARAASDLGDSGIGGGPQLGGLFAGGMPKLRKSGGVSTGADNDSPYLSDSDVTRRPPAAPAFSALKPPSAPRVPGGAPPPPPPGGAPLPPSVAALKGTLRPVSHVDSTSSGIPGDLGANDPRRASTSNLPLKPKPLVLGKKPPIPPPANRKPSGTAPPPPPSAPPPPSGHAPPAPPPPPPSAAPRPPPISAPSAPAISVRSPPPPPSAPPPPSIPHPSIAQQAARNAFGHSPASASPPASPAPPPPRPPGSAAPPPPPPPPPSAALSPPPPPPSATLSPPPPPPSAAPSRKPLDASAYTLNGGSHSPSPSREASSGRVNIDNPKWKFQPDGALPNPREYTGGPKRYRAGRGSSVPLDLAAFE</sequence>
<dbReference type="InterPro" id="IPR003124">
    <property type="entry name" value="WH2_dom"/>
</dbReference>
<evidence type="ECO:0000313" key="3">
    <source>
        <dbReference type="EMBL" id="KAF2152918.1"/>
    </source>
</evidence>
<feature type="compositionally biased region" description="Low complexity" evidence="1">
    <location>
        <begin position="293"/>
        <end position="302"/>
    </location>
</feature>
<feature type="compositionally biased region" description="Pro residues" evidence="1">
    <location>
        <begin position="340"/>
        <end position="388"/>
    </location>
</feature>
<reference evidence="3" key="1">
    <citation type="journal article" date="2020" name="Stud. Mycol.">
        <title>101 Dothideomycetes genomes: a test case for predicting lifestyles and emergence of pathogens.</title>
        <authorList>
            <person name="Haridas S."/>
            <person name="Albert R."/>
            <person name="Binder M."/>
            <person name="Bloem J."/>
            <person name="Labutti K."/>
            <person name="Salamov A."/>
            <person name="Andreopoulos B."/>
            <person name="Baker S."/>
            <person name="Barry K."/>
            <person name="Bills G."/>
            <person name="Bluhm B."/>
            <person name="Cannon C."/>
            <person name="Castanera R."/>
            <person name="Culley D."/>
            <person name="Daum C."/>
            <person name="Ezra D."/>
            <person name="Gonzalez J."/>
            <person name="Henrissat B."/>
            <person name="Kuo A."/>
            <person name="Liang C."/>
            <person name="Lipzen A."/>
            <person name="Lutzoni F."/>
            <person name="Magnuson J."/>
            <person name="Mondo S."/>
            <person name="Nolan M."/>
            <person name="Ohm R."/>
            <person name="Pangilinan J."/>
            <person name="Park H.-J."/>
            <person name="Ramirez L."/>
            <person name="Alfaro M."/>
            <person name="Sun H."/>
            <person name="Tritt A."/>
            <person name="Yoshinaga Y."/>
            <person name="Zwiers L.-H."/>
            <person name="Turgeon B."/>
            <person name="Goodwin S."/>
            <person name="Spatafora J."/>
            <person name="Crous P."/>
            <person name="Grigoriev I."/>
        </authorList>
    </citation>
    <scope>NUCLEOTIDE SEQUENCE</scope>
    <source>
        <strain evidence="3">CBS 260.36</strain>
    </source>
</reference>
<gene>
    <name evidence="3" type="ORF">K461DRAFT_293229</name>
</gene>
<feature type="compositionally biased region" description="Gly residues" evidence="1">
    <location>
        <begin position="113"/>
        <end position="126"/>
    </location>
</feature>
<dbReference type="PROSITE" id="PS51082">
    <property type="entry name" value="WH2"/>
    <property type="match status" value="1"/>
</dbReference>
<feature type="compositionally biased region" description="Pro residues" evidence="1">
    <location>
        <begin position="1"/>
        <end position="34"/>
    </location>
</feature>
<dbReference type="Pfam" id="PF02205">
    <property type="entry name" value="WH2"/>
    <property type="match status" value="1"/>
</dbReference>
<feature type="region of interest" description="Disordered" evidence="1">
    <location>
        <begin position="1"/>
        <end position="464"/>
    </location>
</feature>
<evidence type="ECO:0000259" key="2">
    <source>
        <dbReference type="PROSITE" id="PS51082"/>
    </source>
</evidence>
<organism evidence="3 4">
    <name type="scientific">Myriangium duriaei CBS 260.36</name>
    <dbReference type="NCBI Taxonomy" id="1168546"/>
    <lineage>
        <taxon>Eukaryota</taxon>
        <taxon>Fungi</taxon>
        <taxon>Dikarya</taxon>
        <taxon>Ascomycota</taxon>
        <taxon>Pezizomycotina</taxon>
        <taxon>Dothideomycetes</taxon>
        <taxon>Dothideomycetidae</taxon>
        <taxon>Myriangiales</taxon>
        <taxon>Myriangiaceae</taxon>
        <taxon>Myriangium</taxon>
    </lineage>
</organism>
<dbReference type="Proteomes" id="UP000799439">
    <property type="component" value="Unassembled WGS sequence"/>
</dbReference>